<reference evidence="1" key="1">
    <citation type="submission" date="2022-08" db="EMBL/GenBank/DDBJ databases">
        <title>Genome Sequence of Fusarium decemcellulare.</title>
        <authorList>
            <person name="Buettner E."/>
        </authorList>
    </citation>
    <scope>NUCLEOTIDE SEQUENCE</scope>
    <source>
        <strain evidence="1">Babe19</strain>
    </source>
</reference>
<proteinExistence type="predicted"/>
<dbReference type="EMBL" id="JANRMS010000307">
    <property type="protein sequence ID" value="KAJ3542217.1"/>
    <property type="molecule type" value="Genomic_DNA"/>
</dbReference>
<keyword evidence="2" id="KW-1185">Reference proteome</keyword>
<comment type="caution">
    <text evidence="1">The sequence shown here is derived from an EMBL/GenBank/DDBJ whole genome shotgun (WGS) entry which is preliminary data.</text>
</comment>
<organism evidence="1 2">
    <name type="scientific">Fusarium decemcellulare</name>
    <dbReference type="NCBI Taxonomy" id="57161"/>
    <lineage>
        <taxon>Eukaryota</taxon>
        <taxon>Fungi</taxon>
        <taxon>Dikarya</taxon>
        <taxon>Ascomycota</taxon>
        <taxon>Pezizomycotina</taxon>
        <taxon>Sordariomycetes</taxon>
        <taxon>Hypocreomycetidae</taxon>
        <taxon>Hypocreales</taxon>
        <taxon>Nectriaceae</taxon>
        <taxon>Fusarium</taxon>
        <taxon>Fusarium decemcellulare species complex</taxon>
    </lineage>
</organism>
<sequence length="856" mass="93607">MVAPGETAGPKPIQVFDMVKDLVAHCEQKLTATLTPEEKHRQAVGVINGRLELLWQHVFHTQNPTERVQIQGAIQNCVGEVTRLEIGYQASRKDDEAAYENDVQDTVEDCFEKLHESIALMGLAFLERICQVSPHNSTSDGPELGCENGNSQTNASSWDHDTAQPTVDESLRKRTGDDCSSSDSKRQRLNEDETPKTTRKTIQFEQVFMGGKASTKQIIVEWPPGQNQWYIIRCEEHAYEFRDYPLIAAAAHIGGKKHGRKPRDHGTVIKLLGVEVLGCNKTLAEQNNLVARNAFKSRGKRAIANYNRPEVLPSQRSTTQIGTTIQVCQENVSASTPASKPTESNNHPVLQPEVTEQNSSSRSLTLKAATYLKPGQIYCVYDKDSNKWVAALLLPMKNLHDIGVPSSIKNLGLLRSLPLCYLYDSQSETFLWNEGYEDEGPRVTGRQYPVMFFDGSPFPEKAPAGWAHAEDLKIYNASSWGLTEHRQQVLDFLEVRGDATLQELISEVGMSEPLANDVGSPMIEQLQLVESSAVDEQDSDETQLDQTESVRNVDAVSTEEVFLPQQGGTVEETQSSWTLPNNPSVNQAGSAANEPPLLHEAVAVPFEEALDAVDSNSEPDYGTEFETAAYSPADLPADLQAESSQTTQQIGGCSARVDSNRTENVTGTYNETRPTMTGLVTYDACAILKPSRINWAPPADPVSSILRSEPVVPRSPATSTDQSIFTASSDWDQEAGNPTQIISHGPPVGRSVAPPITRDASQHGIPQSTGFQGRLPPIRTLESPDPIPPPGRLDNRQIDPPHAGSQAHSIGGQGLSIQDGLQANLLHTGWIPRAPSSVELHLVSYPGAPGPLLERV</sequence>
<evidence type="ECO:0000313" key="1">
    <source>
        <dbReference type="EMBL" id="KAJ3542217.1"/>
    </source>
</evidence>
<name>A0ACC1SLI4_9HYPO</name>
<dbReference type="Proteomes" id="UP001148629">
    <property type="component" value="Unassembled WGS sequence"/>
</dbReference>
<accession>A0ACC1SLI4</accession>
<protein>
    <submittedName>
        <fullName evidence="1">Uncharacterized protein</fullName>
    </submittedName>
</protein>
<gene>
    <name evidence="1" type="ORF">NM208_g4213</name>
</gene>
<evidence type="ECO:0000313" key="2">
    <source>
        <dbReference type="Proteomes" id="UP001148629"/>
    </source>
</evidence>